<sequence length="239" mass="26902">MSRARGIPRGRRGGFTLVELLIALSLIALINLLLFSGLRLGSRAWDTVETQADRHGELRIARGFVDRALRQARAIAMPYQDRQWWGLSGDTQWIEFVAPLSDRVGTGGLYLLRLTLEEQRDQRSLVLTHWLLHPDVLAGRVELRIPAWEALVADSTGVLADRDVDQDAAAGVFGRTVLLDDVDEWGIAYFGGRDGQAESDWFDDWLDQPMLPQRVRIRLTRPGEAWPDILIPLPDGASW</sequence>
<feature type="transmembrane region" description="Helical" evidence="1">
    <location>
        <begin position="12"/>
        <end position="34"/>
    </location>
</feature>
<organism evidence="2 3">
    <name type="scientific">Thioalkalicoccus limnaeus</name>
    <dbReference type="NCBI Taxonomy" id="120681"/>
    <lineage>
        <taxon>Bacteria</taxon>
        <taxon>Pseudomonadati</taxon>
        <taxon>Pseudomonadota</taxon>
        <taxon>Gammaproteobacteria</taxon>
        <taxon>Chromatiales</taxon>
        <taxon>Chromatiaceae</taxon>
        <taxon>Thioalkalicoccus</taxon>
    </lineage>
</organism>
<dbReference type="NCBIfam" id="TIGR02532">
    <property type="entry name" value="IV_pilin_GFxxxE"/>
    <property type="match status" value="1"/>
</dbReference>
<dbReference type="InterPro" id="IPR012902">
    <property type="entry name" value="N_methyl_site"/>
</dbReference>
<reference evidence="2 3" key="1">
    <citation type="submission" date="2024-05" db="EMBL/GenBank/DDBJ databases">
        <title>Genome Sequence and Characterization of the New Strain Purple Sulfur Bacterium of Genus Thioalkalicoccus.</title>
        <authorList>
            <person name="Bryantseva I.A."/>
            <person name="Kyndt J.A."/>
            <person name="Imhoff J.F."/>
        </authorList>
    </citation>
    <scope>NUCLEOTIDE SEQUENCE [LARGE SCALE GENOMIC DNA]</scope>
    <source>
        <strain evidence="2 3">Um2</strain>
    </source>
</reference>
<dbReference type="EMBL" id="JBDKXB010000011">
    <property type="protein sequence ID" value="MEY6432704.1"/>
    <property type="molecule type" value="Genomic_DNA"/>
</dbReference>
<dbReference type="SUPFAM" id="SSF54523">
    <property type="entry name" value="Pili subunits"/>
    <property type="match status" value="1"/>
</dbReference>
<evidence type="ECO:0000256" key="1">
    <source>
        <dbReference type="SAM" id="Phobius"/>
    </source>
</evidence>
<evidence type="ECO:0000313" key="2">
    <source>
        <dbReference type="EMBL" id="MEY6432704.1"/>
    </source>
</evidence>
<name>A0ABV4BDW5_9GAMM</name>
<keyword evidence="1" id="KW-0812">Transmembrane</keyword>
<proteinExistence type="predicted"/>
<keyword evidence="1" id="KW-1133">Transmembrane helix</keyword>
<keyword evidence="1" id="KW-0472">Membrane</keyword>
<protein>
    <submittedName>
        <fullName evidence="2">Prepilin-type N-terminal cleavage/methylation domain-containing protein</fullName>
    </submittedName>
</protein>
<dbReference type="InterPro" id="IPR045584">
    <property type="entry name" value="Pilin-like"/>
</dbReference>
<dbReference type="Pfam" id="PF07963">
    <property type="entry name" value="N_methyl"/>
    <property type="match status" value="1"/>
</dbReference>
<comment type="caution">
    <text evidence="2">The sequence shown here is derived from an EMBL/GenBank/DDBJ whole genome shotgun (WGS) entry which is preliminary data.</text>
</comment>
<accession>A0ABV4BDW5</accession>
<keyword evidence="3" id="KW-1185">Reference proteome</keyword>
<evidence type="ECO:0000313" key="3">
    <source>
        <dbReference type="Proteomes" id="UP001564408"/>
    </source>
</evidence>
<gene>
    <name evidence="2" type="ORF">ABC977_09835</name>
</gene>
<dbReference type="RefSeq" id="WP_369667090.1">
    <property type="nucleotide sequence ID" value="NZ_JBDKXB010000011.1"/>
</dbReference>
<dbReference type="Proteomes" id="UP001564408">
    <property type="component" value="Unassembled WGS sequence"/>
</dbReference>